<accession>A0A1L9NLH6</accession>
<organism evidence="10 11">
    <name type="scientific">Aspergillus tubingensis (strain CBS 134.48)</name>
    <dbReference type="NCBI Taxonomy" id="767770"/>
    <lineage>
        <taxon>Eukaryota</taxon>
        <taxon>Fungi</taxon>
        <taxon>Dikarya</taxon>
        <taxon>Ascomycota</taxon>
        <taxon>Pezizomycotina</taxon>
        <taxon>Eurotiomycetes</taxon>
        <taxon>Eurotiomycetidae</taxon>
        <taxon>Eurotiales</taxon>
        <taxon>Aspergillaceae</taxon>
        <taxon>Aspergillus</taxon>
        <taxon>Aspergillus subgen. Circumdati</taxon>
    </lineage>
</organism>
<dbReference type="PANTHER" id="PTHR13114">
    <property type="entry name" value="MEDIATOR OF RNA POLYMERASE II TRANSCRIPTION SUBUNIT 17"/>
    <property type="match status" value="1"/>
</dbReference>
<dbReference type="Proteomes" id="UP000184304">
    <property type="component" value="Unassembled WGS sequence"/>
</dbReference>
<dbReference type="GO" id="GO:0006357">
    <property type="term" value="P:regulation of transcription by RNA polymerase II"/>
    <property type="evidence" value="ECO:0007669"/>
    <property type="project" value="InterPro"/>
</dbReference>
<name>A0A1L9NLH6_ASPTC</name>
<proteinExistence type="inferred from homology"/>
<keyword evidence="11" id="KW-1185">Reference proteome</keyword>
<evidence type="ECO:0000256" key="6">
    <source>
        <dbReference type="ARBA" id="ARBA00023242"/>
    </source>
</evidence>
<dbReference type="OMA" id="AAETKYW"/>
<evidence type="ECO:0000256" key="4">
    <source>
        <dbReference type="ARBA" id="ARBA00023015"/>
    </source>
</evidence>
<comment type="function">
    <text evidence="8">Component of the Mediator complex, a coactivator involved in the regulated transcription of nearly all RNA polymerase II-dependent genes. Mediator functions as a bridge to convey information from gene-specific regulatory proteins to the basal RNA polymerase II transcription machinery. Mediator is recruited to promoters by direct interactions with regulatory proteins and serves as a scaffold for the assembly of a functional preinitiation complex with RNA polymerase II and the general transcription factors.</text>
</comment>
<dbReference type="VEuPathDB" id="FungiDB:ASPTUDRAFT_36697"/>
<dbReference type="GO" id="GO:0070847">
    <property type="term" value="C:core mediator complex"/>
    <property type="evidence" value="ECO:0007669"/>
    <property type="project" value="TreeGrafter"/>
</dbReference>
<evidence type="ECO:0000256" key="2">
    <source>
        <dbReference type="ARBA" id="ARBA00005635"/>
    </source>
</evidence>
<dbReference type="InterPro" id="IPR019313">
    <property type="entry name" value="Mediator_Med17"/>
</dbReference>
<dbReference type="EMBL" id="KV878176">
    <property type="protein sequence ID" value="OJI90079.1"/>
    <property type="molecule type" value="Genomic_DNA"/>
</dbReference>
<gene>
    <name evidence="8" type="primary">MED17</name>
    <name evidence="10" type="ORF">ASPTUDRAFT_36697</name>
</gene>
<dbReference type="PANTHER" id="PTHR13114:SF7">
    <property type="entry name" value="MEDIATOR OF RNA POLYMERASE II TRANSCRIPTION SUBUNIT 17"/>
    <property type="match status" value="1"/>
</dbReference>
<feature type="region of interest" description="Disordered" evidence="9">
    <location>
        <begin position="78"/>
        <end position="100"/>
    </location>
</feature>
<evidence type="ECO:0000313" key="10">
    <source>
        <dbReference type="EMBL" id="OJI90079.1"/>
    </source>
</evidence>
<keyword evidence="6 8" id="KW-0539">Nucleus</keyword>
<dbReference type="Gene3D" id="6.10.250.2620">
    <property type="match status" value="1"/>
</dbReference>
<dbReference type="Pfam" id="PF10156">
    <property type="entry name" value="Med17"/>
    <property type="match status" value="1"/>
</dbReference>
<dbReference type="OrthoDB" id="5319830at2759"/>
<evidence type="ECO:0000256" key="3">
    <source>
        <dbReference type="ARBA" id="ARBA00019610"/>
    </source>
</evidence>
<comment type="subcellular location">
    <subcellularLocation>
        <location evidence="1 8">Nucleus</location>
    </subcellularLocation>
</comment>
<dbReference type="AlphaFoldDB" id="A0A1L9NLH6"/>
<feature type="compositionally biased region" description="Polar residues" evidence="9">
    <location>
        <begin position="1"/>
        <end position="31"/>
    </location>
</feature>
<feature type="compositionally biased region" description="Polar residues" evidence="9">
    <location>
        <begin position="640"/>
        <end position="654"/>
    </location>
</feature>
<comment type="subunit">
    <text evidence="8">Component of the Mediator complex.</text>
</comment>
<feature type="region of interest" description="Disordered" evidence="9">
    <location>
        <begin position="1"/>
        <end position="48"/>
    </location>
</feature>
<evidence type="ECO:0000256" key="8">
    <source>
        <dbReference type="RuleBase" id="RU364140"/>
    </source>
</evidence>
<dbReference type="GO" id="GO:0016592">
    <property type="term" value="C:mediator complex"/>
    <property type="evidence" value="ECO:0007669"/>
    <property type="project" value="InterPro"/>
</dbReference>
<keyword evidence="4 8" id="KW-0805">Transcription regulation</keyword>
<feature type="region of interest" description="Disordered" evidence="9">
    <location>
        <begin position="628"/>
        <end position="656"/>
    </location>
</feature>
<reference evidence="11" key="1">
    <citation type="journal article" date="2017" name="Genome Biol.">
        <title>Comparative genomics reveals high biological diversity and specific adaptations in the industrially and medically important fungal genus Aspergillus.</title>
        <authorList>
            <person name="de Vries R.P."/>
            <person name="Riley R."/>
            <person name="Wiebenga A."/>
            <person name="Aguilar-Osorio G."/>
            <person name="Amillis S."/>
            <person name="Uchima C.A."/>
            <person name="Anderluh G."/>
            <person name="Asadollahi M."/>
            <person name="Askin M."/>
            <person name="Barry K."/>
            <person name="Battaglia E."/>
            <person name="Bayram O."/>
            <person name="Benocci T."/>
            <person name="Braus-Stromeyer S.A."/>
            <person name="Caldana C."/>
            <person name="Canovas D."/>
            <person name="Cerqueira G.C."/>
            <person name="Chen F."/>
            <person name="Chen W."/>
            <person name="Choi C."/>
            <person name="Clum A."/>
            <person name="Dos Santos R.A."/>
            <person name="Damasio A.R."/>
            <person name="Diallinas G."/>
            <person name="Emri T."/>
            <person name="Fekete E."/>
            <person name="Flipphi M."/>
            <person name="Freyberg S."/>
            <person name="Gallo A."/>
            <person name="Gournas C."/>
            <person name="Habgood R."/>
            <person name="Hainaut M."/>
            <person name="Harispe M.L."/>
            <person name="Henrissat B."/>
            <person name="Hilden K.S."/>
            <person name="Hope R."/>
            <person name="Hossain A."/>
            <person name="Karabika E."/>
            <person name="Karaffa L."/>
            <person name="Karanyi Z."/>
            <person name="Krasevec N."/>
            <person name="Kuo A."/>
            <person name="Kusch H."/>
            <person name="LaButti K."/>
            <person name="Lagendijk E.L."/>
            <person name="Lapidus A."/>
            <person name="Levasseur A."/>
            <person name="Lindquist E."/>
            <person name="Lipzen A."/>
            <person name="Logrieco A.F."/>
            <person name="MacCabe A."/>
            <person name="Maekelae M.R."/>
            <person name="Malavazi I."/>
            <person name="Melin P."/>
            <person name="Meyer V."/>
            <person name="Mielnichuk N."/>
            <person name="Miskei M."/>
            <person name="Molnar A.P."/>
            <person name="Mule G."/>
            <person name="Ngan C.Y."/>
            <person name="Orejas M."/>
            <person name="Orosz E."/>
            <person name="Ouedraogo J.P."/>
            <person name="Overkamp K.M."/>
            <person name="Park H.-S."/>
            <person name="Perrone G."/>
            <person name="Piumi F."/>
            <person name="Punt P.J."/>
            <person name="Ram A.F."/>
            <person name="Ramon A."/>
            <person name="Rauscher S."/>
            <person name="Record E."/>
            <person name="Riano-Pachon D.M."/>
            <person name="Robert V."/>
            <person name="Roehrig J."/>
            <person name="Ruller R."/>
            <person name="Salamov A."/>
            <person name="Salih N.S."/>
            <person name="Samson R.A."/>
            <person name="Sandor E."/>
            <person name="Sanguinetti M."/>
            <person name="Schuetze T."/>
            <person name="Sepcic K."/>
            <person name="Shelest E."/>
            <person name="Sherlock G."/>
            <person name="Sophianopoulou V."/>
            <person name="Squina F.M."/>
            <person name="Sun H."/>
            <person name="Susca A."/>
            <person name="Todd R.B."/>
            <person name="Tsang A."/>
            <person name="Unkles S.E."/>
            <person name="van de Wiele N."/>
            <person name="van Rossen-Uffink D."/>
            <person name="Oliveira J.V."/>
            <person name="Vesth T.C."/>
            <person name="Visser J."/>
            <person name="Yu J.-H."/>
            <person name="Zhou M."/>
            <person name="Andersen M.R."/>
            <person name="Archer D.B."/>
            <person name="Baker S.E."/>
            <person name="Benoit I."/>
            <person name="Brakhage A.A."/>
            <person name="Braus G.H."/>
            <person name="Fischer R."/>
            <person name="Frisvad J.C."/>
            <person name="Goldman G.H."/>
            <person name="Houbraken J."/>
            <person name="Oakley B."/>
            <person name="Pocsi I."/>
            <person name="Scazzocchio C."/>
            <person name="Seiboth B."/>
            <person name="vanKuyk P.A."/>
            <person name="Wortman J."/>
            <person name="Dyer P.S."/>
            <person name="Grigoriev I.V."/>
        </authorList>
    </citation>
    <scope>NUCLEOTIDE SEQUENCE [LARGE SCALE GENOMIC DNA]</scope>
    <source>
        <strain evidence="11">CBS 134.48</strain>
    </source>
</reference>
<dbReference type="STRING" id="767770.A0A1L9NLH6"/>
<evidence type="ECO:0000256" key="5">
    <source>
        <dbReference type="ARBA" id="ARBA00023163"/>
    </source>
</evidence>
<comment type="similarity">
    <text evidence="2 8">Belongs to the Mediator complex subunit 17 family.</text>
</comment>
<evidence type="ECO:0000256" key="7">
    <source>
        <dbReference type="ARBA" id="ARBA00032014"/>
    </source>
</evidence>
<keyword evidence="8" id="KW-0010">Activator</keyword>
<dbReference type="GO" id="GO:0003712">
    <property type="term" value="F:transcription coregulator activity"/>
    <property type="evidence" value="ECO:0007669"/>
    <property type="project" value="InterPro"/>
</dbReference>
<keyword evidence="5 8" id="KW-0804">Transcription</keyword>
<evidence type="ECO:0000256" key="9">
    <source>
        <dbReference type="SAM" id="MobiDB-lite"/>
    </source>
</evidence>
<evidence type="ECO:0000256" key="1">
    <source>
        <dbReference type="ARBA" id="ARBA00004123"/>
    </source>
</evidence>
<feature type="compositionally biased region" description="Acidic residues" evidence="9">
    <location>
        <begin position="85"/>
        <end position="99"/>
    </location>
</feature>
<evidence type="ECO:0000313" key="11">
    <source>
        <dbReference type="Proteomes" id="UP000184304"/>
    </source>
</evidence>
<protein>
    <recommendedName>
        <fullName evidence="3 8">Mediator of RNA polymerase II transcription subunit 17</fullName>
    </recommendedName>
    <alternativeName>
        <fullName evidence="7 8">Mediator complex subunit 17</fullName>
    </alternativeName>
</protein>
<sequence length="670" mass="75469">MRSSVTITPLSNNNTPSTQPALRQRTTTMADSFSLPLRPLTEKPDRPDTLPIEIAQINARWGSFRDVNEETLLAKIEEDKNRDPWEEEDEDDKPAEDVDSTERLETLYKRRAEILQFAMQAHMEALFALDFVSLLLSKHTPRQAETSMSTFLKQVAPLGSLNAEIVEPPPKSEAAVQDVKTVSRGWRAQNFNAAANKLLNSATRLEEEVASETKYWDEVLAVKEKGWKVCRLPRERTALGVQYGFLEATPIFRDRGLAALRRADNGSLILDKGLAPQKTRTVRVRVKHRGQLTGCSKMPDPIPDAASVERTILQARDTVYEEELFHELMREARIMGSHGVTTRQNLVRVPISEEQEILLDLVDADRETPDEDKIESTEHDVLANGLSHSIRILLAYAHRQNLRRRTQPPPPLSQKRRHTPEYQLLRPVMAYLQHSSHVRWLESFMNDIYRVLRAAGVERDFHALPFASVSLPKVQAVPKVESLVQQFLMPFESTFSGHLITPQSSFRVKIRTNPVSPPFGTHYDISIDLPHHPEVQPPGRIGLQNEAAAALMHFVKLDIVSAIALHGSKTAKNTKKEGAEGDKQLTWEAAYPHHGELLALSNTGRSKKLKISLSREELKVETFPLRGLEGFGRSGATKAPSLQSQTWTSDQTPSRPGLMEFVAEVSREQS</sequence>